<dbReference type="RefSeq" id="XP_013265474.1">
    <property type="nucleotide sequence ID" value="XM_013410020.1"/>
</dbReference>
<dbReference type="GO" id="GO:0045944">
    <property type="term" value="P:positive regulation of transcription by RNA polymerase II"/>
    <property type="evidence" value="ECO:0007669"/>
    <property type="project" value="TreeGrafter"/>
</dbReference>
<accession>A0A072PS14</accession>
<name>A0A072PS14_9EURO</name>
<dbReference type="HOGENOM" id="CLU_023417_2_1_1"/>
<dbReference type="AlphaFoldDB" id="A0A072PS14"/>
<evidence type="ECO:0000256" key="2">
    <source>
        <dbReference type="ARBA" id="ARBA00023242"/>
    </source>
</evidence>
<reference evidence="3 4" key="1">
    <citation type="submission" date="2013-03" db="EMBL/GenBank/DDBJ databases">
        <title>The Genome Sequence of Exophiala aquamarina CBS 119918.</title>
        <authorList>
            <consortium name="The Broad Institute Genomics Platform"/>
            <person name="Cuomo C."/>
            <person name="de Hoog S."/>
            <person name="Gorbushina A."/>
            <person name="Walker B."/>
            <person name="Young S.K."/>
            <person name="Zeng Q."/>
            <person name="Gargeya S."/>
            <person name="Fitzgerald M."/>
            <person name="Haas B."/>
            <person name="Abouelleil A."/>
            <person name="Allen A.W."/>
            <person name="Alvarado L."/>
            <person name="Arachchi H.M."/>
            <person name="Berlin A.M."/>
            <person name="Chapman S.B."/>
            <person name="Gainer-Dewar J."/>
            <person name="Goldberg J."/>
            <person name="Griggs A."/>
            <person name="Gujja S."/>
            <person name="Hansen M."/>
            <person name="Howarth C."/>
            <person name="Imamovic A."/>
            <person name="Ireland A."/>
            <person name="Larimer J."/>
            <person name="McCowan C."/>
            <person name="Murphy C."/>
            <person name="Pearson M."/>
            <person name="Poon T.W."/>
            <person name="Priest M."/>
            <person name="Roberts A."/>
            <person name="Saif S."/>
            <person name="Shea T."/>
            <person name="Sisk P."/>
            <person name="Sykes S."/>
            <person name="Wortman J."/>
            <person name="Nusbaum C."/>
            <person name="Birren B."/>
        </authorList>
    </citation>
    <scope>NUCLEOTIDE SEQUENCE [LARGE SCALE GENOMIC DNA]</scope>
    <source>
        <strain evidence="3 4">CBS 119918</strain>
    </source>
</reference>
<dbReference type="GO" id="GO:0005634">
    <property type="term" value="C:nucleus"/>
    <property type="evidence" value="ECO:0007669"/>
    <property type="project" value="UniProtKB-SubCell"/>
</dbReference>
<dbReference type="PANTHER" id="PTHR37534">
    <property type="entry name" value="TRANSCRIPTIONAL ACTIVATOR PROTEIN UGA3"/>
    <property type="match status" value="1"/>
</dbReference>
<organism evidence="3 4">
    <name type="scientific">Exophiala aquamarina CBS 119918</name>
    <dbReference type="NCBI Taxonomy" id="1182545"/>
    <lineage>
        <taxon>Eukaryota</taxon>
        <taxon>Fungi</taxon>
        <taxon>Dikarya</taxon>
        <taxon>Ascomycota</taxon>
        <taxon>Pezizomycotina</taxon>
        <taxon>Eurotiomycetes</taxon>
        <taxon>Chaetothyriomycetidae</taxon>
        <taxon>Chaetothyriales</taxon>
        <taxon>Herpotrichiellaceae</taxon>
        <taxon>Exophiala</taxon>
    </lineage>
</organism>
<keyword evidence="4" id="KW-1185">Reference proteome</keyword>
<dbReference type="OrthoDB" id="5419315at2759"/>
<dbReference type="InterPro" id="IPR021858">
    <property type="entry name" value="Fun_TF"/>
</dbReference>
<keyword evidence="2" id="KW-0539">Nucleus</keyword>
<comment type="caution">
    <text evidence="3">The sequence shown here is derived from an EMBL/GenBank/DDBJ whole genome shotgun (WGS) entry which is preliminary data.</text>
</comment>
<gene>
    <name evidence="3" type="ORF">A1O9_00858</name>
</gene>
<evidence type="ECO:0000256" key="1">
    <source>
        <dbReference type="ARBA" id="ARBA00004123"/>
    </source>
</evidence>
<evidence type="ECO:0000313" key="3">
    <source>
        <dbReference type="EMBL" id="KEF62884.1"/>
    </source>
</evidence>
<dbReference type="Proteomes" id="UP000027920">
    <property type="component" value="Unassembled WGS sequence"/>
</dbReference>
<dbReference type="VEuPathDB" id="FungiDB:A1O9_00858"/>
<comment type="subcellular location">
    <subcellularLocation>
        <location evidence="1">Nucleus</location>
    </subcellularLocation>
</comment>
<protein>
    <submittedName>
        <fullName evidence="3">Uncharacterized protein</fullName>
    </submittedName>
</protein>
<evidence type="ECO:0000313" key="4">
    <source>
        <dbReference type="Proteomes" id="UP000027920"/>
    </source>
</evidence>
<dbReference type="STRING" id="1182545.A0A072PS14"/>
<proteinExistence type="predicted"/>
<sequence>MLAARPTPQNPFATSLLPLAVAHDYVMHAVLAISGSHYASSKRDDSTYPLAQEHYAVALRSAKHQITRFSRGMCEDPAALVALLLMLYGNLHGAVLHHLEAAGEILASLPSNLIRCPDSPYRFLIELFIYHNFVSRNMPAGMKMQPPTSALPSLLEIVESSQQHLDGFMFGYAYELYKLIPQIRHLYFARYLDDSPYPAPFDAIRVKLQNWRPAENAGSEWSSTLQVAAHIYQQALFIYLACAEHGPREADLKLLSSVRPHVDQAMALIELLPSTCPEWTTLSWPLLVVGSCLRDRSQQESLIRTGKRLIQGMYCVPKINKVLLWVWADDAAYGPYGLEKVMLERNVKLSIG</sequence>
<dbReference type="EMBL" id="AMGV01000001">
    <property type="protein sequence ID" value="KEF62884.1"/>
    <property type="molecule type" value="Genomic_DNA"/>
</dbReference>
<dbReference type="GO" id="GO:0003700">
    <property type="term" value="F:DNA-binding transcription factor activity"/>
    <property type="evidence" value="ECO:0007669"/>
    <property type="project" value="TreeGrafter"/>
</dbReference>
<dbReference type="GO" id="GO:0000976">
    <property type="term" value="F:transcription cis-regulatory region binding"/>
    <property type="evidence" value="ECO:0007669"/>
    <property type="project" value="TreeGrafter"/>
</dbReference>
<dbReference type="Pfam" id="PF11951">
    <property type="entry name" value="Fungal_trans_2"/>
    <property type="match status" value="1"/>
</dbReference>
<dbReference type="GeneID" id="25275808"/>
<dbReference type="PANTHER" id="PTHR37534:SF49">
    <property type="entry name" value="LYSINE BIOSYNTHESIS REGULATORY PROTEIN LYS14"/>
    <property type="match status" value="1"/>
</dbReference>